<comment type="caution">
    <text evidence="12">The sequence shown here is derived from an EMBL/GenBank/DDBJ whole genome shotgun (WGS) entry which is preliminary data.</text>
</comment>
<dbReference type="InterPro" id="IPR011009">
    <property type="entry name" value="Kinase-like_dom_sf"/>
</dbReference>
<dbReference type="InterPro" id="IPR008271">
    <property type="entry name" value="Ser/Thr_kinase_AS"/>
</dbReference>
<evidence type="ECO:0000256" key="7">
    <source>
        <dbReference type="ARBA" id="ARBA00022840"/>
    </source>
</evidence>
<evidence type="ECO:0000256" key="8">
    <source>
        <dbReference type="PROSITE-ProRule" id="PRU10141"/>
    </source>
</evidence>
<dbReference type="GO" id="GO:0005737">
    <property type="term" value="C:cytoplasm"/>
    <property type="evidence" value="ECO:0007669"/>
    <property type="project" value="TreeGrafter"/>
</dbReference>
<dbReference type="GO" id="GO:0004712">
    <property type="term" value="F:protein serine/threonine/tyrosine kinase activity"/>
    <property type="evidence" value="ECO:0007669"/>
    <property type="project" value="TreeGrafter"/>
</dbReference>
<dbReference type="Pfam" id="PF00069">
    <property type="entry name" value="Pkinase"/>
    <property type="match status" value="1"/>
</dbReference>
<keyword evidence="10" id="KW-0472">Membrane</keyword>
<evidence type="ECO:0000259" key="11">
    <source>
        <dbReference type="PROSITE" id="PS50011"/>
    </source>
</evidence>
<dbReference type="GO" id="GO:0005524">
    <property type="term" value="F:ATP binding"/>
    <property type="evidence" value="ECO:0007669"/>
    <property type="project" value="UniProtKB-UniRule"/>
</dbReference>
<dbReference type="EMBL" id="ABSV01002077">
    <property type="protein sequence ID" value="EDZ69525.1"/>
    <property type="molecule type" value="Genomic_DNA"/>
</dbReference>
<dbReference type="PROSITE" id="PS50011">
    <property type="entry name" value="PROTEIN_KINASE_DOM"/>
    <property type="match status" value="1"/>
</dbReference>
<sequence length="399" mass="46109">MRTLKNKQKKENTTYILLLALTYLMLKVNNVFGSNPNRMTKLEDEHYFIDDIVSIKNRQKSKMYVREGKRVGHGSFGTVTQSYLSSNSIEWLGPYAIKRVVKSPKVQSLELEILQNIRHPNLVTLEFFFESHCTTKDGGHLYQKNFVMEYIPQTLSSEIHEYFDNGSKMPTKHIKLYTFQILRALLTLHSMSICHGDLKPSNILIIPSSGTAKVCDFGSAQRLDDNTELKTYFCSRFYRAPELLLNSKDYTTQIDIWSLGCIIGEMIKGQPLFKGDSANSQLEEIAKLLGRFPKSSIKNSQELQDSLNDQKFKKFMHWFPSIEFFDVEFLLKVLTYDATERCDARQLMAHEFFDALRNETYFLPRGSSMPVHLPDLFNFSASEKRALGEYYNLIVPSLD</sequence>
<dbReference type="GO" id="GO:0004674">
    <property type="term" value="F:protein serine/threonine kinase activity"/>
    <property type="evidence" value="ECO:0007669"/>
    <property type="project" value="UniProtKB-KW"/>
</dbReference>
<comment type="similarity">
    <text evidence="2">Belongs to the protein kinase superfamily. CMGC Ser/Thr protein kinase family. CDC2/CDKX subfamily.</text>
</comment>
<organism evidence="12 13">
    <name type="scientific">Saccharomyces cerevisiae (strain AWRI1631)</name>
    <name type="common">Baker's yeast</name>
    <dbReference type="NCBI Taxonomy" id="545124"/>
    <lineage>
        <taxon>Eukaryota</taxon>
        <taxon>Fungi</taxon>
        <taxon>Dikarya</taxon>
        <taxon>Ascomycota</taxon>
        <taxon>Saccharomycotina</taxon>
        <taxon>Saccharomycetes</taxon>
        <taxon>Saccharomycetales</taxon>
        <taxon>Saccharomycetaceae</taxon>
        <taxon>Saccharomyces</taxon>
    </lineage>
</organism>
<dbReference type="Gene3D" id="1.10.510.10">
    <property type="entry name" value="Transferase(Phosphotransferase) domain 1"/>
    <property type="match status" value="1"/>
</dbReference>
<accession>B5VRD0</accession>
<dbReference type="PROSITE" id="PS00108">
    <property type="entry name" value="PROTEIN_KINASE_ST"/>
    <property type="match status" value="1"/>
</dbReference>
<evidence type="ECO:0000256" key="5">
    <source>
        <dbReference type="ARBA" id="ARBA00022741"/>
    </source>
</evidence>
<dbReference type="SMART" id="SM00220">
    <property type="entry name" value="S_TKc"/>
    <property type="match status" value="1"/>
</dbReference>
<dbReference type="InterPro" id="IPR039192">
    <property type="entry name" value="STKc_GSK3"/>
</dbReference>
<dbReference type="SUPFAM" id="SSF56112">
    <property type="entry name" value="Protein kinase-like (PK-like)"/>
    <property type="match status" value="1"/>
</dbReference>
<name>B5VRD0_YEAS6</name>
<dbReference type="InterPro" id="IPR000719">
    <property type="entry name" value="Prot_kinase_dom"/>
</dbReference>
<dbReference type="CDD" id="cd14137">
    <property type="entry name" value="STKc_GSK3"/>
    <property type="match status" value="1"/>
</dbReference>
<reference evidence="12 13" key="1">
    <citation type="journal article" date="2008" name="FEMS Yeast Res.">
        <title>Comparative genome analysis of a Saccharomyces cerevisiae wine strain.</title>
        <authorList>
            <person name="Borneman A.R."/>
            <person name="Forgan A.H."/>
            <person name="Pretorius I.S."/>
            <person name="Chambers P.J."/>
        </authorList>
    </citation>
    <scope>NUCLEOTIDE SEQUENCE [LARGE SCALE GENOMIC DNA]</scope>
    <source>
        <strain evidence="12 13">AWRI1631</strain>
    </source>
</reference>
<dbReference type="PANTHER" id="PTHR24057:SF4">
    <property type="entry name" value="PROTEIN KINASE MCK1"/>
    <property type="match status" value="1"/>
</dbReference>
<dbReference type="PANTHER" id="PTHR24057">
    <property type="entry name" value="GLYCOGEN SYNTHASE KINASE-3 ALPHA"/>
    <property type="match status" value="1"/>
</dbReference>
<evidence type="ECO:0000256" key="4">
    <source>
        <dbReference type="ARBA" id="ARBA00022679"/>
    </source>
</evidence>
<protein>
    <submittedName>
        <fullName evidence="12">YOL128Cp-like protein</fullName>
    </submittedName>
</protein>
<keyword evidence="7 8" id="KW-0067">ATP-binding</keyword>
<evidence type="ECO:0000313" key="13">
    <source>
        <dbReference type="Proteomes" id="UP000008988"/>
    </source>
</evidence>
<dbReference type="PROSITE" id="PS00107">
    <property type="entry name" value="PROTEIN_KINASE_ATP"/>
    <property type="match status" value="1"/>
</dbReference>
<dbReference type="Gene3D" id="3.30.200.20">
    <property type="entry name" value="Phosphorylase Kinase, domain 1"/>
    <property type="match status" value="1"/>
</dbReference>
<keyword evidence="5 8" id="KW-0547">Nucleotide-binding</keyword>
<keyword evidence="10" id="KW-0812">Transmembrane</keyword>
<dbReference type="Proteomes" id="UP000008988">
    <property type="component" value="Unassembled WGS sequence"/>
</dbReference>
<comment type="similarity">
    <text evidence="1">Belongs to the protein kinase superfamily. CMGC Ser/Thr protein kinase family. GSK-3 subfamily.</text>
</comment>
<proteinExistence type="inferred from homology"/>
<gene>
    <name evidence="12" type="ORF">AWRI1631_150320</name>
</gene>
<evidence type="ECO:0000256" key="6">
    <source>
        <dbReference type="ARBA" id="ARBA00022777"/>
    </source>
</evidence>
<dbReference type="InterPro" id="IPR050591">
    <property type="entry name" value="GSK-3"/>
</dbReference>
<keyword evidence="4" id="KW-0808">Transferase</keyword>
<dbReference type="InterPro" id="IPR017441">
    <property type="entry name" value="Protein_kinase_ATP_BS"/>
</dbReference>
<evidence type="ECO:0000313" key="12">
    <source>
        <dbReference type="EMBL" id="EDZ69525.1"/>
    </source>
</evidence>
<keyword evidence="3 9" id="KW-0723">Serine/threonine-protein kinase</keyword>
<dbReference type="GO" id="GO:0005634">
    <property type="term" value="C:nucleus"/>
    <property type="evidence" value="ECO:0007669"/>
    <property type="project" value="TreeGrafter"/>
</dbReference>
<evidence type="ECO:0000256" key="10">
    <source>
        <dbReference type="SAM" id="Phobius"/>
    </source>
</evidence>
<evidence type="ECO:0000256" key="9">
    <source>
        <dbReference type="RuleBase" id="RU000304"/>
    </source>
</evidence>
<dbReference type="GO" id="GO:0007165">
    <property type="term" value="P:signal transduction"/>
    <property type="evidence" value="ECO:0007669"/>
    <property type="project" value="TreeGrafter"/>
</dbReference>
<dbReference type="AlphaFoldDB" id="B5VRD0"/>
<keyword evidence="6" id="KW-0418">Kinase</keyword>
<evidence type="ECO:0000256" key="1">
    <source>
        <dbReference type="ARBA" id="ARBA00005527"/>
    </source>
</evidence>
<keyword evidence="10" id="KW-1133">Transmembrane helix</keyword>
<evidence type="ECO:0000256" key="3">
    <source>
        <dbReference type="ARBA" id="ARBA00022527"/>
    </source>
</evidence>
<feature type="transmembrane region" description="Helical" evidence="10">
    <location>
        <begin position="12"/>
        <end position="32"/>
    </location>
</feature>
<feature type="domain" description="Protein kinase" evidence="11">
    <location>
        <begin position="65"/>
        <end position="353"/>
    </location>
</feature>
<feature type="binding site" evidence="8">
    <location>
        <position position="102"/>
    </location>
    <ligand>
        <name>ATP</name>
        <dbReference type="ChEBI" id="CHEBI:30616"/>
    </ligand>
</feature>
<dbReference type="GO" id="GO:0030154">
    <property type="term" value="P:cell differentiation"/>
    <property type="evidence" value="ECO:0007669"/>
    <property type="project" value="TreeGrafter"/>
</dbReference>
<evidence type="ECO:0000256" key="2">
    <source>
        <dbReference type="ARBA" id="ARBA00006485"/>
    </source>
</evidence>
<dbReference type="FunFam" id="1.10.510.10:FF:000624">
    <property type="entry name" value="Mitogen-activated protein kinase"/>
    <property type="match status" value="1"/>
</dbReference>
<dbReference type="OrthoDB" id="272141at2759"/>